<comment type="caution">
    <text evidence="8">The sequence shown here is derived from an EMBL/GenBank/DDBJ whole genome shotgun (WGS) entry which is preliminary data.</text>
</comment>
<protein>
    <submittedName>
        <fullName evidence="8">Uncharacterized protein</fullName>
    </submittedName>
</protein>
<dbReference type="Proteomes" id="UP000751190">
    <property type="component" value="Unassembled WGS sequence"/>
</dbReference>
<reference evidence="8" key="1">
    <citation type="submission" date="2021-05" db="EMBL/GenBank/DDBJ databases">
        <title>The genome of the haptophyte Pavlova lutheri (Diacronema luteri, Pavlovales) - a model for lipid biosynthesis in eukaryotic algae.</title>
        <authorList>
            <person name="Hulatt C.J."/>
            <person name="Posewitz M.C."/>
        </authorList>
    </citation>
    <scope>NUCLEOTIDE SEQUENCE</scope>
    <source>
        <strain evidence="8">NIVA-4/92</strain>
    </source>
</reference>
<evidence type="ECO:0000313" key="8">
    <source>
        <dbReference type="EMBL" id="KAG8457045.1"/>
    </source>
</evidence>
<evidence type="ECO:0000256" key="3">
    <source>
        <dbReference type="ARBA" id="ARBA00022448"/>
    </source>
</evidence>
<proteinExistence type="inferred from homology"/>
<keyword evidence="9" id="KW-1185">Reference proteome</keyword>
<dbReference type="InterPro" id="IPR036259">
    <property type="entry name" value="MFS_trans_sf"/>
</dbReference>
<feature type="transmembrane region" description="Helical" evidence="7">
    <location>
        <begin position="122"/>
        <end position="140"/>
    </location>
</feature>
<keyword evidence="4 7" id="KW-0812">Transmembrane</keyword>
<dbReference type="OrthoDB" id="330047at2759"/>
<evidence type="ECO:0000256" key="6">
    <source>
        <dbReference type="ARBA" id="ARBA00023136"/>
    </source>
</evidence>
<comment type="subcellular location">
    <subcellularLocation>
        <location evidence="1">Membrane</location>
        <topology evidence="1">Multi-pass membrane protein</topology>
    </subcellularLocation>
</comment>
<keyword evidence="6 7" id="KW-0472">Membrane</keyword>
<evidence type="ECO:0000256" key="7">
    <source>
        <dbReference type="SAM" id="Phobius"/>
    </source>
</evidence>
<gene>
    <name evidence="8" type="ORF">KFE25_004570</name>
</gene>
<dbReference type="AlphaFoldDB" id="A0A8J5X689"/>
<dbReference type="InterPro" id="IPR011701">
    <property type="entry name" value="MFS"/>
</dbReference>
<evidence type="ECO:0000256" key="2">
    <source>
        <dbReference type="ARBA" id="ARBA00006595"/>
    </source>
</evidence>
<dbReference type="PANTHER" id="PTHR20772:SF2">
    <property type="entry name" value="PROTEIN FMP42"/>
    <property type="match status" value="1"/>
</dbReference>
<dbReference type="GO" id="GO:0016020">
    <property type="term" value="C:membrane"/>
    <property type="evidence" value="ECO:0007669"/>
    <property type="project" value="UniProtKB-SubCell"/>
</dbReference>
<accession>A0A8J5X689</accession>
<organism evidence="8 9">
    <name type="scientific">Diacronema lutheri</name>
    <name type="common">Unicellular marine alga</name>
    <name type="synonym">Monochrysis lutheri</name>
    <dbReference type="NCBI Taxonomy" id="2081491"/>
    <lineage>
        <taxon>Eukaryota</taxon>
        <taxon>Haptista</taxon>
        <taxon>Haptophyta</taxon>
        <taxon>Pavlovophyceae</taxon>
        <taxon>Pavlovales</taxon>
        <taxon>Pavlovaceae</taxon>
        <taxon>Diacronema</taxon>
    </lineage>
</organism>
<feature type="transmembrane region" description="Helical" evidence="7">
    <location>
        <begin position="184"/>
        <end position="207"/>
    </location>
</feature>
<dbReference type="EMBL" id="JAGTXO010000086">
    <property type="protein sequence ID" value="KAG8457045.1"/>
    <property type="molecule type" value="Genomic_DNA"/>
</dbReference>
<feature type="transmembrane region" description="Helical" evidence="7">
    <location>
        <begin position="288"/>
        <end position="306"/>
    </location>
</feature>
<dbReference type="GO" id="GO:0022857">
    <property type="term" value="F:transmembrane transporter activity"/>
    <property type="evidence" value="ECO:0007669"/>
    <property type="project" value="InterPro"/>
</dbReference>
<dbReference type="InterPro" id="IPR052599">
    <property type="entry name" value="SLC43A_AATransporter"/>
</dbReference>
<dbReference type="SUPFAM" id="SSF103473">
    <property type="entry name" value="MFS general substrate transporter"/>
    <property type="match status" value="1"/>
</dbReference>
<feature type="transmembrane region" description="Helical" evidence="7">
    <location>
        <begin position="378"/>
        <end position="398"/>
    </location>
</feature>
<feature type="transmembrane region" description="Helical" evidence="7">
    <location>
        <begin position="152"/>
        <end position="172"/>
    </location>
</feature>
<keyword evidence="5 7" id="KW-1133">Transmembrane helix</keyword>
<feature type="transmembrane region" description="Helical" evidence="7">
    <location>
        <begin position="352"/>
        <end position="372"/>
    </location>
</feature>
<feature type="transmembrane region" description="Helical" evidence="7">
    <location>
        <begin position="12"/>
        <end position="33"/>
    </location>
</feature>
<keyword evidence="3" id="KW-0813">Transport</keyword>
<name>A0A8J5X689_DIALT</name>
<feature type="transmembrane region" description="Helical" evidence="7">
    <location>
        <begin position="98"/>
        <end position="116"/>
    </location>
</feature>
<evidence type="ECO:0000256" key="5">
    <source>
        <dbReference type="ARBA" id="ARBA00022989"/>
    </source>
</evidence>
<feature type="transmembrane region" description="Helical" evidence="7">
    <location>
        <begin position="326"/>
        <end position="345"/>
    </location>
</feature>
<evidence type="ECO:0000313" key="9">
    <source>
        <dbReference type="Proteomes" id="UP000751190"/>
    </source>
</evidence>
<feature type="transmembrane region" description="Helical" evidence="7">
    <location>
        <begin position="410"/>
        <end position="434"/>
    </location>
</feature>
<evidence type="ECO:0000256" key="1">
    <source>
        <dbReference type="ARBA" id="ARBA00004141"/>
    </source>
</evidence>
<evidence type="ECO:0000256" key="4">
    <source>
        <dbReference type="ARBA" id="ARBA00022692"/>
    </source>
</evidence>
<dbReference type="PANTHER" id="PTHR20772">
    <property type="entry name" value="PROTEIN FMP42"/>
    <property type="match status" value="1"/>
</dbReference>
<dbReference type="OMA" id="CEKSEYQ"/>
<dbReference type="Pfam" id="PF07690">
    <property type="entry name" value="MFS_1"/>
    <property type="match status" value="1"/>
</dbReference>
<feature type="transmembrane region" description="Helical" evidence="7">
    <location>
        <begin position="440"/>
        <end position="462"/>
    </location>
</feature>
<comment type="similarity">
    <text evidence="2">Belongs to the SLC43A transporter (TC 2.A.1.44) family.</text>
</comment>
<sequence length="483" mass="49785">MGSDERRAPHGRAHLFAAAFASVALLSGVVYGWPSMRRLLVRNAVLAEGCARNADGSVAPCAEQELRFGLVYTLGSYANQFARLPIGIALDGIGPRRTVLFSAIAFAGGAFLFGLADNLAALAVGFALIGAGGAGVQLAVQSTASLFPERRSFIMALLSGAFQVSSVLYLLAEVSERAFPEAASRVALLCAHAAVALAVAAAGLLLWPDAPFGVRARTAPPPHANASGVAGARAATPFVVVAAGAGAAPLAAAPAAEGAPPFALRHARVQPPSLHGEPFWTQASSREYLLQLCFFSVHMLPAQFTVGTIGVQLEAKGDSSGSHTRAYSAVFAAAALATPFAGHAIDRWGFPPVMAAINAALCCCYAVLMVPLLSVQPIAYVLYSVGRVCLWAQFFAYCAAEFGFAHYGKLAGGGLAFGSFISLLQYAALAAVLGPLRGDFFAVNAAWCVLALSQFAAVYALATRLRTREGAATVAVVASAAKP</sequence>
<dbReference type="Gene3D" id="1.20.1250.20">
    <property type="entry name" value="MFS general substrate transporter like domains"/>
    <property type="match status" value="1"/>
</dbReference>